<comment type="caution">
    <text evidence="2">The sequence shown here is derived from an EMBL/GenBank/DDBJ whole genome shotgun (WGS) entry which is preliminary data.</text>
</comment>
<dbReference type="RefSeq" id="WP_209405779.1">
    <property type="nucleotide sequence ID" value="NZ_JAGIYQ010000007.1"/>
</dbReference>
<keyword evidence="1" id="KW-0812">Transmembrane</keyword>
<sequence>MRSKHHYIFNLLNTLILSGALMWCANLLSDSIRHKEKSNDLLSQKELLNYLSISEKELNNIIEDDKYEKAKLIGNGSWETYRFLPYAEVGDQKIFIKSEIKKWLQFQSVKEPK</sequence>
<keyword evidence="1" id="KW-1133">Transmembrane helix</keyword>
<organism evidence="2 3">
    <name type="scientific">Gottfriedia endophytica</name>
    <dbReference type="NCBI Taxonomy" id="2820819"/>
    <lineage>
        <taxon>Bacteria</taxon>
        <taxon>Bacillati</taxon>
        <taxon>Bacillota</taxon>
        <taxon>Bacilli</taxon>
        <taxon>Bacillales</taxon>
        <taxon>Bacillaceae</taxon>
        <taxon>Gottfriedia</taxon>
    </lineage>
</organism>
<accession>A0A940NI51</accession>
<dbReference type="Proteomes" id="UP000682134">
    <property type="component" value="Unassembled WGS sequence"/>
</dbReference>
<keyword evidence="3" id="KW-1185">Reference proteome</keyword>
<dbReference type="AlphaFoldDB" id="A0A940NI51"/>
<name>A0A940NI51_9BACI</name>
<proteinExistence type="predicted"/>
<protein>
    <submittedName>
        <fullName evidence="2">Uncharacterized protein</fullName>
    </submittedName>
</protein>
<gene>
    <name evidence="2" type="ORF">J5Y03_11595</name>
</gene>
<evidence type="ECO:0000313" key="2">
    <source>
        <dbReference type="EMBL" id="MBP0725814.1"/>
    </source>
</evidence>
<reference evidence="2" key="1">
    <citation type="submission" date="2021-04" db="EMBL/GenBank/DDBJ databases">
        <title>Genome seq and assembly of Bacillus sp.</title>
        <authorList>
            <person name="Chhetri G."/>
        </authorList>
    </citation>
    <scope>NUCLEOTIDE SEQUENCE</scope>
    <source>
        <strain evidence="2">RG28</strain>
    </source>
</reference>
<feature type="transmembrane region" description="Helical" evidence="1">
    <location>
        <begin position="6"/>
        <end position="28"/>
    </location>
</feature>
<evidence type="ECO:0000313" key="3">
    <source>
        <dbReference type="Proteomes" id="UP000682134"/>
    </source>
</evidence>
<evidence type="ECO:0000256" key="1">
    <source>
        <dbReference type="SAM" id="Phobius"/>
    </source>
</evidence>
<dbReference type="EMBL" id="JAGIYQ010000007">
    <property type="protein sequence ID" value="MBP0725814.1"/>
    <property type="molecule type" value="Genomic_DNA"/>
</dbReference>
<keyword evidence="1" id="KW-0472">Membrane</keyword>